<evidence type="ECO:0000313" key="2">
    <source>
        <dbReference type="EMBL" id="KAG7521557.1"/>
    </source>
</evidence>
<name>A0AAV6SWR6_SOLSE</name>
<reference evidence="2 3" key="1">
    <citation type="journal article" date="2021" name="Sci. Rep.">
        <title>Chromosome anchoring in Senegalese sole (Solea senegalensis) reveals sex-associated markers and genome rearrangements in flatfish.</title>
        <authorList>
            <person name="Guerrero-Cozar I."/>
            <person name="Gomez-Garrido J."/>
            <person name="Berbel C."/>
            <person name="Martinez-Blanch J.F."/>
            <person name="Alioto T."/>
            <person name="Claros M.G."/>
            <person name="Gagnaire P.A."/>
            <person name="Manchado M."/>
        </authorList>
    </citation>
    <scope>NUCLEOTIDE SEQUENCE [LARGE SCALE GENOMIC DNA]</scope>
    <source>
        <strain evidence="2">Sse05_10M</strain>
    </source>
</reference>
<keyword evidence="3" id="KW-1185">Reference proteome</keyword>
<feature type="region of interest" description="Disordered" evidence="1">
    <location>
        <begin position="1"/>
        <end position="20"/>
    </location>
</feature>
<evidence type="ECO:0000256" key="1">
    <source>
        <dbReference type="SAM" id="MobiDB-lite"/>
    </source>
</evidence>
<dbReference type="AlphaFoldDB" id="A0AAV6SWR6"/>
<evidence type="ECO:0000313" key="3">
    <source>
        <dbReference type="Proteomes" id="UP000693946"/>
    </source>
</evidence>
<dbReference type="Proteomes" id="UP000693946">
    <property type="component" value="Linkage Group LG10"/>
</dbReference>
<comment type="caution">
    <text evidence="2">The sequence shown here is derived from an EMBL/GenBank/DDBJ whole genome shotgun (WGS) entry which is preliminary data.</text>
</comment>
<proteinExistence type="predicted"/>
<organism evidence="2 3">
    <name type="scientific">Solea senegalensis</name>
    <name type="common">Senegalese sole</name>
    <dbReference type="NCBI Taxonomy" id="28829"/>
    <lineage>
        <taxon>Eukaryota</taxon>
        <taxon>Metazoa</taxon>
        <taxon>Chordata</taxon>
        <taxon>Craniata</taxon>
        <taxon>Vertebrata</taxon>
        <taxon>Euteleostomi</taxon>
        <taxon>Actinopterygii</taxon>
        <taxon>Neopterygii</taxon>
        <taxon>Teleostei</taxon>
        <taxon>Neoteleostei</taxon>
        <taxon>Acanthomorphata</taxon>
        <taxon>Carangaria</taxon>
        <taxon>Pleuronectiformes</taxon>
        <taxon>Pleuronectoidei</taxon>
        <taxon>Soleidae</taxon>
        <taxon>Solea</taxon>
    </lineage>
</organism>
<protein>
    <submittedName>
        <fullName evidence="2">Uncharacterized protein</fullName>
    </submittedName>
</protein>
<dbReference type="EMBL" id="JAGKHQ010000002">
    <property type="protein sequence ID" value="KAG7521557.1"/>
    <property type="molecule type" value="Genomic_DNA"/>
</dbReference>
<gene>
    <name evidence="2" type="ORF">JOB18_001100</name>
</gene>
<accession>A0AAV6SWR6</accession>
<sequence length="83" mass="9678">MARSWRAADSHTTVSLHSPPEKTYRFSACGTFRRHLLSRLAFINGEILASRRRCKDAEDEDKKRRQIEDCKKKGRHLIGPRNL</sequence>